<dbReference type="RefSeq" id="WP_004798533.1">
    <property type="nucleotide sequence ID" value="NZ_CABKNA010000005.1"/>
</dbReference>
<comment type="caution">
    <text evidence="2">The sequence shown here is derived from an EMBL/GenBank/DDBJ whole genome shotgun (WGS) entry which is preliminary data.</text>
</comment>
<dbReference type="EMBL" id="QRPK01000022">
    <property type="protein sequence ID" value="RHM11249.1"/>
    <property type="molecule type" value="Genomic_DNA"/>
</dbReference>
<keyword evidence="1" id="KW-0472">Membrane</keyword>
<organism evidence="2 3">
    <name type="scientific">Amedibacillus dolichus</name>
    <dbReference type="NCBI Taxonomy" id="31971"/>
    <lineage>
        <taxon>Bacteria</taxon>
        <taxon>Bacillati</taxon>
        <taxon>Bacillota</taxon>
        <taxon>Erysipelotrichia</taxon>
        <taxon>Erysipelotrichales</taxon>
        <taxon>Erysipelotrichaceae</taxon>
        <taxon>Amedibacillus</taxon>
    </lineage>
</organism>
<proteinExistence type="predicted"/>
<accession>A0A415PF19</accession>
<evidence type="ECO:0000313" key="3">
    <source>
        <dbReference type="Proteomes" id="UP000284868"/>
    </source>
</evidence>
<reference evidence="2 3" key="1">
    <citation type="submission" date="2018-08" db="EMBL/GenBank/DDBJ databases">
        <title>A genome reference for cultivated species of the human gut microbiota.</title>
        <authorList>
            <person name="Zou Y."/>
            <person name="Xue W."/>
            <person name="Luo G."/>
        </authorList>
    </citation>
    <scope>NUCLEOTIDE SEQUENCE [LARGE SCALE GENOMIC DNA]</scope>
    <source>
        <strain evidence="2 3">AF35-6BH</strain>
    </source>
</reference>
<gene>
    <name evidence="2" type="ORF">DWZ83_05715</name>
</gene>
<keyword evidence="1" id="KW-0812">Transmembrane</keyword>
<dbReference type="GeneID" id="92792997"/>
<keyword evidence="3" id="KW-1185">Reference proteome</keyword>
<protein>
    <submittedName>
        <fullName evidence="2">Uncharacterized protein</fullName>
    </submittedName>
</protein>
<dbReference type="Proteomes" id="UP000284868">
    <property type="component" value="Unassembled WGS sequence"/>
</dbReference>
<sequence length="253" mass="28764">MKYEYREIESCLKKWKDDHKREWPYLSQEDLIANGVDAPMLFADVALDKKKTNGSFLSYCGRKLKLNAIDESISTKMVIGYIPCVNEDGEKGFLRIIRKKRRILLFLIPLLLLIGLLIGGWYFLSHQNTVDLDEAAISYQMPNGMKNDNPQEIMIPVFNQLKTNHNSNTISVGLVNPEGNPCYFKYKIVLKESKKTIYESKWIEPGTAVVEIEIKEKLKIGTYPITIKVESGSLDDPSVALNGGEIESTLKVE</sequence>
<dbReference type="OrthoDB" id="1656090at2"/>
<keyword evidence="1" id="KW-1133">Transmembrane helix</keyword>
<name>A0A415PF19_9FIRM</name>
<feature type="transmembrane region" description="Helical" evidence="1">
    <location>
        <begin position="103"/>
        <end position="124"/>
    </location>
</feature>
<evidence type="ECO:0000256" key="1">
    <source>
        <dbReference type="SAM" id="Phobius"/>
    </source>
</evidence>
<evidence type="ECO:0000313" key="2">
    <source>
        <dbReference type="EMBL" id="RHM11249.1"/>
    </source>
</evidence>
<dbReference type="AlphaFoldDB" id="A0A415PF19"/>